<comment type="caution">
    <text evidence="2">The sequence shown here is derived from an EMBL/GenBank/DDBJ whole genome shotgun (WGS) entry which is preliminary data.</text>
</comment>
<dbReference type="PANTHER" id="PTHR47481">
    <property type="match status" value="1"/>
</dbReference>
<dbReference type="EMBL" id="JAUUTY010000002">
    <property type="protein sequence ID" value="KAK1677411.1"/>
    <property type="molecule type" value="Genomic_DNA"/>
</dbReference>
<dbReference type="Proteomes" id="UP001231189">
    <property type="component" value="Unassembled WGS sequence"/>
</dbReference>
<protein>
    <submittedName>
        <fullName evidence="2">Uncharacterized protein</fullName>
    </submittedName>
</protein>
<dbReference type="AlphaFoldDB" id="A0AAD8T994"/>
<reference evidence="2" key="1">
    <citation type="submission" date="2023-07" db="EMBL/GenBank/DDBJ databases">
        <title>A chromosome-level genome assembly of Lolium multiflorum.</title>
        <authorList>
            <person name="Chen Y."/>
            <person name="Copetti D."/>
            <person name="Kolliker R."/>
            <person name="Studer B."/>
        </authorList>
    </citation>
    <scope>NUCLEOTIDE SEQUENCE</scope>
    <source>
        <strain evidence="2">02402/16</strain>
        <tissue evidence="2">Leaf</tissue>
    </source>
</reference>
<feature type="compositionally biased region" description="Pro residues" evidence="1">
    <location>
        <begin position="51"/>
        <end position="62"/>
    </location>
</feature>
<feature type="region of interest" description="Disordered" evidence="1">
    <location>
        <begin position="102"/>
        <end position="156"/>
    </location>
</feature>
<accession>A0AAD8T994</accession>
<evidence type="ECO:0000313" key="2">
    <source>
        <dbReference type="EMBL" id="KAK1677411.1"/>
    </source>
</evidence>
<feature type="compositionally biased region" description="Pro residues" evidence="1">
    <location>
        <begin position="19"/>
        <end position="29"/>
    </location>
</feature>
<dbReference type="PANTHER" id="PTHR47481:SF31">
    <property type="entry name" value="OS01G0873500 PROTEIN"/>
    <property type="match status" value="1"/>
</dbReference>
<evidence type="ECO:0000313" key="3">
    <source>
        <dbReference type="Proteomes" id="UP001231189"/>
    </source>
</evidence>
<proteinExistence type="predicted"/>
<name>A0AAD8T994_LOLMU</name>
<feature type="region of interest" description="Disordered" evidence="1">
    <location>
        <begin position="1"/>
        <end position="90"/>
    </location>
</feature>
<feature type="compositionally biased region" description="Basic and acidic residues" evidence="1">
    <location>
        <begin position="102"/>
        <end position="112"/>
    </location>
</feature>
<organism evidence="2 3">
    <name type="scientific">Lolium multiflorum</name>
    <name type="common">Italian ryegrass</name>
    <name type="synonym">Lolium perenne subsp. multiflorum</name>
    <dbReference type="NCBI Taxonomy" id="4521"/>
    <lineage>
        <taxon>Eukaryota</taxon>
        <taxon>Viridiplantae</taxon>
        <taxon>Streptophyta</taxon>
        <taxon>Embryophyta</taxon>
        <taxon>Tracheophyta</taxon>
        <taxon>Spermatophyta</taxon>
        <taxon>Magnoliopsida</taxon>
        <taxon>Liliopsida</taxon>
        <taxon>Poales</taxon>
        <taxon>Poaceae</taxon>
        <taxon>BOP clade</taxon>
        <taxon>Pooideae</taxon>
        <taxon>Poodae</taxon>
        <taxon>Poeae</taxon>
        <taxon>Poeae Chloroplast Group 2 (Poeae type)</taxon>
        <taxon>Loliodinae</taxon>
        <taxon>Loliinae</taxon>
        <taxon>Lolium</taxon>
    </lineage>
</organism>
<feature type="compositionally biased region" description="Basic and acidic residues" evidence="1">
    <location>
        <begin position="396"/>
        <end position="407"/>
    </location>
</feature>
<gene>
    <name evidence="2" type="ORF">QYE76_038259</name>
</gene>
<feature type="compositionally biased region" description="Basic residues" evidence="1">
    <location>
        <begin position="384"/>
        <end position="394"/>
    </location>
</feature>
<evidence type="ECO:0000256" key="1">
    <source>
        <dbReference type="SAM" id="MobiDB-lite"/>
    </source>
</evidence>
<keyword evidence="3" id="KW-1185">Reference proteome</keyword>
<feature type="region of interest" description="Disordered" evidence="1">
    <location>
        <begin position="332"/>
        <end position="409"/>
    </location>
</feature>
<sequence>MSPPSPHGYDFDHDICSPSPSPAPPPPPTKTRNAPSRKRFKSPVCKMSPLPKVPKPKPPAPEPYTEKQIEYATSFLNTPSQYDLHEKKDDYTRTLAKEIDKKKDEKAKEKDIAGTSKSSARSAAEKKSGSTSAPLKAKQTTKGKKRKEVPLLGDQPKQSIPTLKVFNVPKVYLEHGGGVNMDEAATLAAQCGVTVEELFGAADAALPTADIAPKFVYGADLVSRERLHKLPTHMRNLHQWYLDACKENIRYILANIPDEYYYRKEEIHIEMNELWQLFNLEALDKSLMSCYCLLKISECKTNNIINIGFVDPDKIHVETKASEKTFAPAMSMSVPSVSPCIPQAGRRPLQATEGRKPRSRRHRPLPPSPPSRRPQRGPPDKSVQRRGKGRRGTRASRPDAGSRRDLRPVLASGGGAAGALCSAQALARDLQSPPPCSCAATGGVGVGRPWLATSRSDQAGAFGQPGALFRRSTTCYGGATGYGLGCRGGDLDSVCDAAHGWVVFVGVFRRPSAGVVGVAAAAPVSRRRSVLLLAGRCVLLRTSEHLPPDDLIWIDGATPSNISPTSDWGRDEFTILSWIYGPISVVLLGIIMRPGSTTRMIWDAIENLLCDNKSTVPSSSRWTFHNTPQGDLSISHYCTKLKSLTDSLADIGQPVSDENLVLTLLRGLNDTYTHLHLFLPF</sequence>